<feature type="transmembrane region" description="Helical" evidence="8">
    <location>
        <begin position="457"/>
        <end position="483"/>
    </location>
</feature>
<dbReference type="STRING" id="112090.W4H451"/>
<organism evidence="11">
    <name type="scientific">Aphanomyces astaci</name>
    <name type="common">Crayfish plague agent</name>
    <dbReference type="NCBI Taxonomy" id="112090"/>
    <lineage>
        <taxon>Eukaryota</taxon>
        <taxon>Sar</taxon>
        <taxon>Stramenopiles</taxon>
        <taxon>Oomycota</taxon>
        <taxon>Saprolegniomycetes</taxon>
        <taxon>Saprolegniales</taxon>
        <taxon>Verrucalvaceae</taxon>
        <taxon>Aphanomyces</taxon>
    </lineage>
</organism>
<feature type="signal peptide" evidence="9">
    <location>
        <begin position="1"/>
        <end position="22"/>
    </location>
</feature>
<evidence type="ECO:0000256" key="8">
    <source>
        <dbReference type="SAM" id="Phobius"/>
    </source>
</evidence>
<evidence type="ECO:0000256" key="6">
    <source>
        <dbReference type="ARBA" id="ARBA00023145"/>
    </source>
</evidence>
<dbReference type="OrthoDB" id="2747330at2759"/>
<keyword evidence="8" id="KW-0812">Transmembrane</keyword>
<dbReference type="RefSeq" id="XP_009824848.1">
    <property type="nucleotide sequence ID" value="XM_009826546.1"/>
</dbReference>
<dbReference type="GeneID" id="20804752"/>
<dbReference type="InterPro" id="IPR001969">
    <property type="entry name" value="Aspartic_peptidase_AS"/>
</dbReference>
<dbReference type="SUPFAM" id="SSF50630">
    <property type="entry name" value="Acid proteases"/>
    <property type="match status" value="1"/>
</dbReference>
<evidence type="ECO:0000256" key="9">
    <source>
        <dbReference type="SAM" id="SignalP"/>
    </source>
</evidence>
<keyword evidence="2 7" id="KW-0645">Protease</keyword>
<evidence type="ECO:0000256" key="1">
    <source>
        <dbReference type="ARBA" id="ARBA00007447"/>
    </source>
</evidence>
<keyword evidence="4 7" id="KW-0064">Aspartyl protease</keyword>
<dbReference type="PROSITE" id="PS51767">
    <property type="entry name" value="PEPTIDASE_A1"/>
    <property type="match status" value="1"/>
</dbReference>
<keyword evidence="8" id="KW-0472">Membrane</keyword>
<dbReference type="InterPro" id="IPR033121">
    <property type="entry name" value="PEPTIDASE_A1"/>
</dbReference>
<dbReference type="GO" id="GO:0006508">
    <property type="term" value="P:proteolysis"/>
    <property type="evidence" value="ECO:0007669"/>
    <property type="project" value="UniProtKB-KW"/>
</dbReference>
<proteinExistence type="inferred from homology"/>
<protein>
    <recommendedName>
        <fullName evidence="10">Peptidase A1 domain-containing protein</fullName>
    </recommendedName>
</protein>
<dbReference type="GO" id="GO:0004190">
    <property type="term" value="F:aspartic-type endopeptidase activity"/>
    <property type="evidence" value="ECO:0007669"/>
    <property type="project" value="UniProtKB-KW"/>
</dbReference>
<dbReference type="InterPro" id="IPR001461">
    <property type="entry name" value="Aspartic_peptidase_A1"/>
</dbReference>
<keyword evidence="6" id="KW-0865">Zymogen</keyword>
<evidence type="ECO:0000256" key="5">
    <source>
        <dbReference type="ARBA" id="ARBA00022801"/>
    </source>
</evidence>
<comment type="similarity">
    <text evidence="1 7">Belongs to the peptidase A1 family.</text>
</comment>
<sequence>MGIAARCLCWLVVCSLASWAQGFAVVKEPLYGISTGVSYTLAFTVGGTPTKPSSSYQLLVDTGSSNVALATSTCCSNSRALGSLPVFSCAASLSCAATTEPATNISVKYIASSWTGHVVKDVLATPRLGAISDFEFVAIDSQQEFIKGGFSGILGIAFDALAQPKDKPLTTLVQTLVDTRQMDNVFGVQLCGILQPYARGVTPADISGAIVFGGLVPPTGRSLYRGPLVYTPLVQAKWYVVLVSDVAYNGTSLPLPCTAFNAPKAIVDTGTTNMVLPPAVYRPLMAMLRDATLQAIPDFPSTYFSDRSVCCEAYCDPADVNSTLMSLPSLTVSFALQGNVRDQVTITIPPAYYWRPISVHSAVGTTTCRMMGLSEGSSMILGNVFMDGLYTVHDRANGQIGFAVADNCENLAISMKTVFSSALPPSTSSWCDCLSAAELNDNLVTSKIPGQRACFIWYWWTYVFLVSIVVIIICCVILLWMWMTKRRRSQQRRAMHAAPPPSFLQHQLLDGEGPMTPKEAPPLSLSSECLSDDDLPAASHHHTEYSL</sequence>
<dbReference type="InterPro" id="IPR021109">
    <property type="entry name" value="Peptidase_aspartic_dom_sf"/>
</dbReference>
<dbReference type="Gene3D" id="2.40.70.10">
    <property type="entry name" value="Acid Proteases"/>
    <property type="match status" value="2"/>
</dbReference>
<dbReference type="PANTHER" id="PTHR47965:SF12">
    <property type="entry name" value="ASPARTIC PROTEINASE 3-RELATED"/>
    <property type="match status" value="1"/>
</dbReference>
<feature type="domain" description="Peptidase A1" evidence="10">
    <location>
        <begin position="39"/>
        <end position="403"/>
    </location>
</feature>
<evidence type="ECO:0000256" key="3">
    <source>
        <dbReference type="ARBA" id="ARBA00022729"/>
    </source>
</evidence>
<dbReference type="PRINTS" id="PR00792">
    <property type="entry name" value="PEPSIN"/>
</dbReference>
<keyword evidence="8" id="KW-1133">Transmembrane helix</keyword>
<dbReference type="AlphaFoldDB" id="W4H451"/>
<feature type="chain" id="PRO_5004842806" description="Peptidase A1 domain-containing protein" evidence="9">
    <location>
        <begin position="23"/>
        <end position="547"/>
    </location>
</feature>
<evidence type="ECO:0000259" key="10">
    <source>
        <dbReference type="PROSITE" id="PS51767"/>
    </source>
</evidence>
<keyword evidence="5 7" id="KW-0378">Hydrolase</keyword>
<dbReference type="EMBL" id="KI913117">
    <property type="protein sequence ID" value="ETV86376.1"/>
    <property type="molecule type" value="Genomic_DNA"/>
</dbReference>
<reference evidence="11" key="1">
    <citation type="submission" date="2013-12" db="EMBL/GenBank/DDBJ databases">
        <title>The Genome Sequence of Aphanomyces astaci APO3.</title>
        <authorList>
            <consortium name="The Broad Institute Genomics Platform"/>
            <person name="Russ C."/>
            <person name="Tyler B."/>
            <person name="van West P."/>
            <person name="Dieguez-Uribeondo J."/>
            <person name="Young S.K."/>
            <person name="Zeng Q."/>
            <person name="Gargeya S."/>
            <person name="Fitzgerald M."/>
            <person name="Abouelleil A."/>
            <person name="Alvarado L."/>
            <person name="Chapman S.B."/>
            <person name="Gainer-Dewar J."/>
            <person name="Goldberg J."/>
            <person name="Griggs A."/>
            <person name="Gujja S."/>
            <person name="Hansen M."/>
            <person name="Howarth C."/>
            <person name="Imamovic A."/>
            <person name="Ireland A."/>
            <person name="Larimer J."/>
            <person name="McCowan C."/>
            <person name="Murphy C."/>
            <person name="Pearson M."/>
            <person name="Poon T.W."/>
            <person name="Priest M."/>
            <person name="Roberts A."/>
            <person name="Saif S."/>
            <person name="Shea T."/>
            <person name="Sykes S."/>
            <person name="Wortman J."/>
            <person name="Nusbaum C."/>
            <person name="Birren B."/>
        </authorList>
    </citation>
    <scope>NUCLEOTIDE SEQUENCE [LARGE SCALE GENOMIC DNA]</scope>
    <source>
        <strain evidence="11">APO3</strain>
    </source>
</reference>
<dbReference type="PROSITE" id="PS00141">
    <property type="entry name" value="ASP_PROTEASE"/>
    <property type="match status" value="2"/>
</dbReference>
<dbReference type="PANTHER" id="PTHR47965">
    <property type="entry name" value="ASPARTYL PROTEASE-RELATED"/>
    <property type="match status" value="1"/>
</dbReference>
<evidence type="ECO:0000313" key="11">
    <source>
        <dbReference type="EMBL" id="ETV86376.1"/>
    </source>
</evidence>
<dbReference type="VEuPathDB" id="FungiDB:H257_02756"/>
<keyword evidence="3 9" id="KW-0732">Signal</keyword>
<gene>
    <name evidence="11" type="ORF">H257_02756</name>
</gene>
<evidence type="ECO:0000256" key="4">
    <source>
        <dbReference type="ARBA" id="ARBA00022750"/>
    </source>
</evidence>
<evidence type="ECO:0000256" key="7">
    <source>
        <dbReference type="RuleBase" id="RU000454"/>
    </source>
</evidence>
<evidence type="ECO:0000256" key="2">
    <source>
        <dbReference type="ARBA" id="ARBA00022670"/>
    </source>
</evidence>
<dbReference type="Pfam" id="PF00026">
    <property type="entry name" value="Asp"/>
    <property type="match status" value="1"/>
</dbReference>
<name>W4H451_APHAT</name>
<accession>W4H451</accession>